<dbReference type="SUPFAM" id="SSF55103">
    <property type="entry name" value="FAD-linked oxidases, C-terminal domain"/>
    <property type="match status" value="1"/>
</dbReference>
<dbReference type="Proteomes" id="UP000644507">
    <property type="component" value="Unassembled WGS sequence"/>
</dbReference>
<evidence type="ECO:0000259" key="4">
    <source>
        <dbReference type="PROSITE" id="PS51387"/>
    </source>
</evidence>
<keyword evidence="3" id="KW-1133">Transmembrane helix</keyword>
<dbReference type="InterPro" id="IPR006094">
    <property type="entry name" value="Oxid_FAD_bind_N"/>
</dbReference>
<keyword evidence="1" id="KW-0285">Flavoprotein</keyword>
<reference evidence="5" key="1">
    <citation type="journal article" date="2014" name="Int. J. Syst. Evol. Microbiol.">
        <title>Complete genome sequence of Corynebacterium casei LMG S-19264T (=DSM 44701T), isolated from a smear-ripened cheese.</title>
        <authorList>
            <consortium name="US DOE Joint Genome Institute (JGI-PGF)"/>
            <person name="Walter F."/>
            <person name="Albersmeier A."/>
            <person name="Kalinowski J."/>
            <person name="Ruckert C."/>
        </authorList>
    </citation>
    <scope>NUCLEOTIDE SEQUENCE</scope>
    <source>
        <strain evidence="5">KCTC 12988</strain>
    </source>
</reference>
<dbReference type="Gene3D" id="3.30.465.10">
    <property type="match status" value="1"/>
</dbReference>
<evidence type="ECO:0000256" key="2">
    <source>
        <dbReference type="ARBA" id="ARBA00022827"/>
    </source>
</evidence>
<evidence type="ECO:0000313" key="6">
    <source>
        <dbReference type="Proteomes" id="UP000644507"/>
    </source>
</evidence>
<dbReference type="InterPro" id="IPR010031">
    <property type="entry name" value="FAD_lactone_oxidase-like"/>
</dbReference>
<dbReference type="Gene3D" id="3.30.43.10">
    <property type="entry name" value="Uridine Diphospho-n-acetylenolpyruvylglucosamine Reductase, domain 2"/>
    <property type="match status" value="1"/>
</dbReference>
<keyword evidence="3" id="KW-0472">Membrane</keyword>
<dbReference type="InterPro" id="IPR036318">
    <property type="entry name" value="FAD-bd_PCMH-like_sf"/>
</dbReference>
<proteinExistence type="predicted"/>
<dbReference type="GO" id="GO:0016899">
    <property type="term" value="F:oxidoreductase activity, acting on the CH-OH group of donors, oxygen as acceptor"/>
    <property type="evidence" value="ECO:0007669"/>
    <property type="project" value="InterPro"/>
</dbReference>
<accession>A0A918TL17</accession>
<evidence type="ECO:0000313" key="5">
    <source>
        <dbReference type="EMBL" id="GHC50494.1"/>
    </source>
</evidence>
<dbReference type="RefSeq" id="WP_377047500.1">
    <property type="nucleotide sequence ID" value="NZ_JBHLZH010000007.1"/>
</dbReference>
<comment type="caution">
    <text evidence="5">The sequence shown here is derived from an EMBL/GenBank/DDBJ whole genome shotgun (WGS) entry which is preliminary data.</text>
</comment>
<sequence>MSLYCRPFLAMNPSLRCNDIHSKLNPTRVAEVLFPQDEDDVIRAVVEAKNQRRAISICGGRHAMGGQQFGEDTLLLDMTGLDFVKPVDRVHGTVEVGCGIQWPALLAALHAQQEGEETVWTIRQKQTGADNLTIGGALAANIHGRGLRMKPFVDDIECFRIVDAEGVPHHCSRTENEKLFALAIGGYGCFGIVTAITLRLSPRIKLQRIVEVTTLDLLPDTIRERIGRGCLYGDFQFSIDEQSDDFLWKGVLSSYRPVSGDPVIPTSQTVLNATKWQELVTLAHHDRKKAFQTYADYYLSTHGQLYYSDIHQLSMYVNDYHEQLNRDARPACQASEMITELYVPHDHLISFMKEAATLLRSRGVAVIYGTMRLIRKDSVSFLSWAQSDFACVIFNLHTEHSEEGIAQAAQVFQSLIDLAISFQGSYFLTYHRWARRDQIEAAHPNFAAFLSEKLRLDPQERFQSNWWRHHRDLFSLFSNR</sequence>
<keyword evidence="2" id="KW-0274">FAD</keyword>
<evidence type="ECO:0000256" key="1">
    <source>
        <dbReference type="ARBA" id="ARBA00022630"/>
    </source>
</evidence>
<keyword evidence="3" id="KW-0812">Transmembrane</keyword>
<dbReference type="EMBL" id="BMXI01000005">
    <property type="protein sequence ID" value="GHC50494.1"/>
    <property type="molecule type" value="Genomic_DNA"/>
</dbReference>
<feature type="domain" description="FAD-binding PCMH-type" evidence="4">
    <location>
        <begin position="24"/>
        <end position="203"/>
    </location>
</feature>
<dbReference type="InterPro" id="IPR016169">
    <property type="entry name" value="FAD-bd_PCMH_sub2"/>
</dbReference>
<evidence type="ECO:0000256" key="3">
    <source>
        <dbReference type="SAM" id="Phobius"/>
    </source>
</evidence>
<reference evidence="5" key="2">
    <citation type="submission" date="2020-09" db="EMBL/GenBank/DDBJ databases">
        <authorList>
            <person name="Sun Q."/>
            <person name="Kim S."/>
        </authorList>
    </citation>
    <scope>NUCLEOTIDE SEQUENCE</scope>
    <source>
        <strain evidence="5">KCTC 12988</strain>
    </source>
</reference>
<dbReference type="AlphaFoldDB" id="A0A918TL17"/>
<protein>
    <submittedName>
        <fullName evidence="5">FAD-binding protein</fullName>
    </submittedName>
</protein>
<dbReference type="SUPFAM" id="SSF56176">
    <property type="entry name" value="FAD-binding/transporter-associated domain-like"/>
    <property type="match status" value="1"/>
</dbReference>
<feature type="transmembrane region" description="Helical" evidence="3">
    <location>
        <begin position="179"/>
        <end position="198"/>
    </location>
</feature>
<dbReference type="InterPro" id="IPR016167">
    <property type="entry name" value="FAD-bd_PCMH_sub1"/>
</dbReference>
<dbReference type="Pfam" id="PF01565">
    <property type="entry name" value="FAD_binding_4"/>
    <property type="match status" value="1"/>
</dbReference>
<dbReference type="GO" id="GO:0071949">
    <property type="term" value="F:FAD binding"/>
    <property type="evidence" value="ECO:0007669"/>
    <property type="project" value="InterPro"/>
</dbReference>
<dbReference type="PROSITE" id="PS51387">
    <property type="entry name" value="FAD_PCMH"/>
    <property type="match status" value="1"/>
</dbReference>
<dbReference type="PANTHER" id="PTHR43762:SF1">
    <property type="entry name" value="D-ARABINONO-1,4-LACTONE OXIDASE"/>
    <property type="match status" value="1"/>
</dbReference>
<name>A0A918TL17_9BACT</name>
<dbReference type="PANTHER" id="PTHR43762">
    <property type="entry name" value="L-GULONOLACTONE OXIDASE"/>
    <property type="match status" value="1"/>
</dbReference>
<gene>
    <name evidence="5" type="ORF">GCM10007100_15790</name>
</gene>
<organism evidence="5 6">
    <name type="scientific">Roseibacillus persicicus</name>
    <dbReference type="NCBI Taxonomy" id="454148"/>
    <lineage>
        <taxon>Bacteria</taxon>
        <taxon>Pseudomonadati</taxon>
        <taxon>Verrucomicrobiota</taxon>
        <taxon>Verrucomicrobiia</taxon>
        <taxon>Verrucomicrobiales</taxon>
        <taxon>Verrucomicrobiaceae</taxon>
        <taxon>Roseibacillus</taxon>
    </lineage>
</organism>
<dbReference type="InterPro" id="IPR016164">
    <property type="entry name" value="FAD-linked_Oxase-like_C"/>
</dbReference>
<dbReference type="InterPro" id="IPR016166">
    <property type="entry name" value="FAD-bd_PCMH"/>
</dbReference>
<keyword evidence="6" id="KW-1185">Reference proteome</keyword>